<dbReference type="EMBL" id="JACGWJ010000022">
    <property type="protein sequence ID" value="KAL0329269.1"/>
    <property type="molecule type" value="Genomic_DNA"/>
</dbReference>
<evidence type="ECO:0000259" key="1">
    <source>
        <dbReference type="PROSITE" id="PS50879"/>
    </source>
</evidence>
<reference evidence="2" key="1">
    <citation type="submission" date="2020-06" db="EMBL/GenBank/DDBJ databases">
        <authorList>
            <person name="Li T."/>
            <person name="Hu X."/>
            <person name="Zhang T."/>
            <person name="Song X."/>
            <person name="Zhang H."/>
            <person name="Dai N."/>
            <person name="Sheng W."/>
            <person name="Hou X."/>
            <person name="Wei L."/>
        </authorList>
    </citation>
    <scope>NUCLEOTIDE SEQUENCE</scope>
    <source>
        <strain evidence="2">G02</strain>
        <tissue evidence="2">Leaf</tissue>
    </source>
</reference>
<dbReference type="InterPro" id="IPR053151">
    <property type="entry name" value="RNase_H-like"/>
</dbReference>
<evidence type="ECO:0000313" key="2">
    <source>
        <dbReference type="EMBL" id="KAL0329269.1"/>
    </source>
</evidence>
<dbReference type="CDD" id="cd06222">
    <property type="entry name" value="RNase_H_like"/>
    <property type="match status" value="1"/>
</dbReference>
<comment type="caution">
    <text evidence="2">The sequence shown here is derived from an EMBL/GenBank/DDBJ whole genome shotgun (WGS) entry which is preliminary data.</text>
</comment>
<gene>
    <name evidence="2" type="ORF">Sradi_4913600</name>
</gene>
<proteinExistence type="predicted"/>
<dbReference type="PROSITE" id="PS50879">
    <property type="entry name" value="RNASE_H_1"/>
    <property type="match status" value="1"/>
</dbReference>
<dbReference type="Gene3D" id="3.30.420.10">
    <property type="entry name" value="Ribonuclease H-like superfamily/Ribonuclease H"/>
    <property type="match status" value="1"/>
</dbReference>
<dbReference type="GO" id="GO:0004523">
    <property type="term" value="F:RNA-DNA hybrid ribonuclease activity"/>
    <property type="evidence" value="ECO:0007669"/>
    <property type="project" value="InterPro"/>
</dbReference>
<dbReference type="AlphaFoldDB" id="A0AAW2MCI3"/>
<dbReference type="InterPro" id="IPR012337">
    <property type="entry name" value="RNaseH-like_sf"/>
</dbReference>
<dbReference type="PANTHER" id="PTHR47723:SF19">
    <property type="entry name" value="POLYNUCLEOTIDYL TRANSFERASE, RIBONUCLEASE H-LIKE SUPERFAMILY PROTEIN"/>
    <property type="match status" value="1"/>
</dbReference>
<dbReference type="SUPFAM" id="SSF53098">
    <property type="entry name" value="Ribonuclease H-like"/>
    <property type="match status" value="1"/>
</dbReference>
<feature type="domain" description="RNase H type-1" evidence="1">
    <location>
        <begin position="4"/>
        <end position="133"/>
    </location>
</feature>
<dbReference type="InterPro" id="IPR044730">
    <property type="entry name" value="RNase_H-like_dom_plant"/>
</dbReference>
<reference evidence="2" key="2">
    <citation type="journal article" date="2024" name="Plant">
        <title>Genomic evolution and insights into agronomic trait innovations of Sesamum species.</title>
        <authorList>
            <person name="Miao H."/>
            <person name="Wang L."/>
            <person name="Qu L."/>
            <person name="Liu H."/>
            <person name="Sun Y."/>
            <person name="Le M."/>
            <person name="Wang Q."/>
            <person name="Wei S."/>
            <person name="Zheng Y."/>
            <person name="Lin W."/>
            <person name="Duan Y."/>
            <person name="Cao H."/>
            <person name="Xiong S."/>
            <person name="Wang X."/>
            <person name="Wei L."/>
            <person name="Li C."/>
            <person name="Ma Q."/>
            <person name="Ju M."/>
            <person name="Zhao R."/>
            <person name="Li G."/>
            <person name="Mu C."/>
            <person name="Tian Q."/>
            <person name="Mei H."/>
            <person name="Zhang T."/>
            <person name="Gao T."/>
            <person name="Zhang H."/>
        </authorList>
    </citation>
    <scope>NUCLEOTIDE SEQUENCE</scope>
    <source>
        <strain evidence="2">G02</strain>
    </source>
</reference>
<organism evidence="2">
    <name type="scientific">Sesamum radiatum</name>
    <name type="common">Black benniseed</name>
    <dbReference type="NCBI Taxonomy" id="300843"/>
    <lineage>
        <taxon>Eukaryota</taxon>
        <taxon>Viridiplantae</taxon>
        <taxon>Streptophyta</taxon>
        <taxon>Embryophyta</taxon>
        <taxon>Tracheophyta</taxon>
        <taxon>Spermatophyta</taxon>
        <taxon>Magnoliopsida</taxon>
        <taxon>eudicotyledons</taxon>
        <taxon>Gunneridae</taxon>
        <taxon>Pentapetalae</taxon>
        <taxon>asterids</taxon>
        <taxon>lamiids</taxon>
        <taxon>Lamiales</taxon>
        <taxon>Pedaliaceae</taxon>
        <taxon>Sesamum</taxon>
    </lineage>
</organism>
<dbReference type="Pfam" id="PF13456">
    <property type="entry name" value="RVT_3"/>
    <property type="match status" value="1"/>
</dbReference>
<dbReference type="GO" id="GO:0003676">
    <property type="term" value="F:nucleic acid binding"/>
    <property type="evidence" value="ECO:0007669"/>
    <property type="project" value="InterPro"/>
</dbReference>
<accession>A0AAW2MCI3</accession>
<dbReference type="InterPro" id="IPR036397">
    <property type="entry name" value="RNaseH_sf"/>
</dbReference>
<sequence>MITQEGWYKLNTDEASKGNPSISGVGGILRDYLGRVIFAFQEPLGTNTKHQAELSTLHRGLEICRNKGFRNIWIETDAKEIIMFLSSPRQGAWNVQNTLQRIWNIQSQMECRISHIFREDNQAADFLANQACSAQQLCILHEDGRTGKVKGIVTLDSSGLPYIRFKN</sequence>
<dbReference type="PANTHER" id="PTHR47723">
    <property type="entry name" value="OS05G0353850 PROTEIN"/>
    <property type="match status" value="1"/>
</dbReference>
<protein>
    <recommendedName>
        <fullName evidence="1">RNase H type-1 domain-containing protein</fullName>
    </recommendedName>
</protein>
<dbReference type="InterPro" id="IPR002156">
    <property type="entry name" value="RNaseH_domain"/>
</dbReference>
<name>A0AAW2MCI3_SESRA</name>